<dbReference type="InterPro" id="IPR036465">
    <property type="entry name" value="vWFA_dom_sf"/>
</dbReference>
<keyword evidence="10" id="KW-0391">Immunity</keyword>
<dbReference type="PROSITE" id="PS50234">
    <property type="entry name" value="VWFA"/>
    <property type="match status" value="1"/>
</dbReference>
<dbReference type="Pfam" id="PF00092">
    <property type="entry name" value="VWA"/>
    <property type="match status" value="1"/>
</dbReference>
<feature type="signal peptide" evidence="17">
    <location>
        <begin position="1"/>
        <end position="23"/>
    </location>
</feature>
<feature type="chain" id="PRO_5044869182" description="C3/C5 convertase" evidence="17">
    <location>
        <begin position="24"/>
        <end position="924"/>
    </location>
</feature>
<evidence type="ECO:0000313" key="22">
    <source>
        <dbReference type="Proteomes" id="UP001634394"/>
    </source>
</evidence>
<dbReference type="InterPro" id="IPR033116">
    <property type="entry name" value="TRYPSIN_SER"/>
</dbReference>
<evidence type="ECO:0000256" key="7">
    <source>
        <dbReference type="ARBA" id="ARBA00022659"/>
    </source>
</evidence>
<evidence type="ECO:0000256" key="17">
    <source>
        <dbReference type="SAM" id="SignalP"/>
    </source>
</evidence>
<dbReference type="InterPro" id="IPR009003">
    <property type="entry name" value="Peptidase_S1_PA"/>
</dbReference>
<dbReference type="FunFam" id="2.40.10.10:FF:000054">
    <property type="entry name" value="Complement C1r subcomponent"/>
    <property type="match status" value="1"/>
</dbReference>
<evidence type="ECO:0000256" key="11">
    <source>
        <dbReference type="ARBA" id="ARBA00023157"/>
    </source>
</evidence>
<feature type="domain" description="Sushi" evidence="20">
    <location>
        <begin position="201"/>
        <end position="261"/>
    </location>
</feature>
<dbReference type="AlphaFoldDB" id="A0ABD3XFV3"/>
<dbReference type="CDD" id="cd00190">
    <property type="entry name" value="Tryp_SPc"/>
    <property type="match status" value="1"/>
</dbReference>
<dbReference type="SUPFAM" id="SSF50494">
    <property type="entry name" value="Trypsin-like serine proteases"/>
    <property type="match status" value="1"/>
</dbReference>
<evidence type="ECO:0000256" key="14">
    <source>
        <dbReference type="PROSITE-ProRule" id="PRU00302"/>
    </source>
</evidence>
<keyword evidence="7 14" id="KW-0768">Sushi</keyword>
<sequence>MMMKMYSLRKIILLLTTLHCLQGIHPACEVPDSSLTLKSRDSEYAVIGCKNSNLVMTVRKIKTFRMNTLNNERFKCVDQTFTASIGGEWISITEAKCISRVTCSRPNITGVHITDIDKQLKHIGKEGDEIFVPFSDYTAGDQIHMKCASGYGQPKSSCDEDANAYDYDLYDTKEELPSEGTFTCREDGKWNSEPVIECREIVCNWTGKDTIDNGKLVGLKDGKYLLDDKIKAVCDAGFKPTEIAVCESNGCFSKTTVSCEEIHCLRLDNYNDFENGKIVYSNRPITVNSTATFYCDPGYVKFGTDVRTCQGDGSWSDDGCVTCQRLKYANEPPTLKTSCPAPCVPYGAMQEGSSYEIGDTVIFRCHEYFRDIAAVHAIARVCLENAMWNGSDIRCTGIKRPEGLLLGEAMENVKNRADQNFKEWEENNKDVARSRTIDIYNSLQLYLLVDSSGSITDETFEIMKNFINILLEKVFGGKRNDSHTDVCLQFFGRTLSTEFKFTTLTQFQNLNISRADATHLTAADTNIPKALTGLKNVIQTQREIDLKNDYSPNRVLIVISDGQNNMGGDIEQDIINELHSSAETYSIFVGKNEREMEPIDKRGFQLMRKLASTNKNEQDEHFFNIALDNSTEGLKNIMEQMTNVTPDRIQCGEFSGLTNLNKYGKTDSMTNALDGAWPWMVNLEDGSKDHKCGATILNENWILTAAHCLVAKEWKIYIGRLDRSDTGGSFIETSMDKTIQHPKYNATTLQYDIRVVRLANPVVYKKKKPYAAPVCLYNATEFPNLNYEDLFKPKSRGVVTGWGMQSKDGAASTTLKQLQLSILDSTKCREDVSTKGKKIFNDTVSFCALGKTEDDRTVDACEGDSGGPFVVKVDRMDSSKNIKPAFIQIGIVSWGFQCEHNKPGYYVRLTPEIIDWINDKISEK</sequence>
<dbReference type="GO" id="GO:0009986">
    <property type="term" value="C:cell surface"/>
    <property type="evidence" value="ECO:0007669"/>
    <property type="project" value="UniProtKB-SubCell"/>
</dbReference>
<dbReference type="PROSITE" id="PS00135">
    <property type="entry name" value="TRYPSIN_SER"/>
    <property type="match status" value="1"/>
</dbReference>
<evidence type="ECO:0000256" key="16">
    <source>
        <dbReference type="SAM" id="Coils"/>
    </source>
</evidence>
<dbReference type="SUPFAM" id="SSF57535">
    <property type="entry name" value="Complement control module/SCR domain"/>
    <property type="match status" value="2"/>
</dbReference>
<evidence type="ECO:0000259" key="19">
    <source>
        <dbReference type="PROSITE" id="PS50240"/>
    </source>
</evidence>
<dbReference type="InterPro" id="IPR035976">
    <property type="entry name" value="Sushi/SCR/CCP_sf"/>
</dbReference>
<keyword evidence="5" id="KW-0964">Secreted</keyword>
<evidence type="ECO:0000259" key="18">
    <source>
        <dbReference type="PROSITE" id="PS50234"/>
    </source>
</evidence>
<evidence type="ECO:0000256" key="15">
    <source>
        <dbReference type="RuleBase" id="RU363034"/>
    </source>
</evidence>
<evidence type="ECO:0000256" key="5">
    <source>
        <dbReference type="ARBA" id="ARBA00022525"/>
    </source>
</evidence>
<comment type="caution">
    <text evidence="21">The sequence shown here is derived from an EMBL/GenBank/DDBJ whole genome shotgun (WGS) entry which is preliminary data.</text>
</comment>
<dbReference type="FunFam" id="2.40.10.10:FF:000068">
    <property type="entry name" value="transmembrane protease serine 2"/>
    <property type="match status" value="1"/>
</dbReference>
<dbReference type="EMBL" id="JBJQND010000002">
    <property type="protein sequence ID" value="KAL3885134.1"/>
    <property type="molecule type" value="Genomic_DNA"/>
</dbReference>
<dbReference type="GO" id="GO:0008236">
    <property type="term" value="F:serine-type peptidase activity"/>
    <property type="evidence" value="ECO:0007669"/>
    <property type="project" value="UniProtKB-KW"/>
</dbReference>
<dbReference type="GO" id="GO:0045087">
    <property type="term" value="P:innate immune response"/>
    <property type="evidence" value="ECO:0007669"/>
    <property type="project" value="UniProtKB-KW"/>
</dbReference>
<dbReference type="GO" id="GO:0005576">
    <property type="term" value="C:extracellular region"/>
    <property type="evidence" value="ECO:0007669"/>
    <property type="project" value="UniProtKB-SubCell"/>
</dbReference>
<dbReference type="SUPFAM" id="SSF53300">
    <property type="entry name" value="vWA-like"/>
    <property type="match status" value="1"/>
</dbReference>
<evidence type="ECO:0000256" key="6">
    <source>
        <dbReference type="ARBA" id="ARBA00022588"/>
    </source>
</evidence>
<keyword evidence="15" id="KW-0378">Hydrolase</keyword>
<evidence type="ECO:0000256" key="3">
    <source>
        <dbReference type="ARBA" id="ARBA00004241"/>
    </source>
</evidence>
<dbReference type="SMART" id="SM00032">
    <property type="entry name" value="CCP"/>
    <property type="match status" value="3"/>
</dbReference>
<dbReference type="SMART" id="SM00327">
    <property type="entry name" value="VWA"/>
    <property type="match status" value="1"/>
</dbReference>
<keyword evidence="11 14" id="KW-1015">Disulfide bond</keyword>
<evidence type="ECO:0000259" key="20">
    <source>
        <dbReference type="PROSITE" id="PS50923"/>
    </source>
</evidence>
<dbReference type="Gene3D" id="2.40.10.10">
    <property type="entry name" value="Trypsin-like serine proteases"/>
    <property type="match status" value="1"/>
</dbReference>
<evidence type="ECO:0000256" key="4">
    <source>
        <dbReference type="ARBA" id="ARBA00004613"/>
    </source>
</evidence>
<dbReference type="CDD" id="cd00033">
    <property type="entry name" value="CCP"/>
    <property type="match status" value="2"/>
</dbReference>
<dbReference type="Proteomes" id="UP001634394">
    <property type="component" value="Unassembled WGS sequence"/>
</dbReference>
<evidence type="ECO:0000313" key="21">
    <source>
        <dbReference type="EMBL" id="KAL3885134.1"/>
    </source>
</evidence>
<comment type="caution">
    <text evidence="14">Lacks conserved residue(s) required for the propagation of feature annotation.</text>
</comment>
<dbReference type="PROSITE" id="PS50923">
    <property type="entry name" value="SUSHI"/>
    <property type="match status" value="4"/>
</dbReference>
<dbReference type="Pfam" id="PF00084">
    <property type="entry name" value="Sushi"/>
    <property type="match status" value="2"/>
</dbReference>
<keyword evidence="8 17" id="KW-0732">Signal</keyword>
<feature type="domain" description="Sushi" evidence="20">
    <location>
        <begin position="101"/>
        <end position="200"/>
    </location>
</feature>
<dbReference type="InterPro" id="IPR000436">
    <property type="entry name" value="Sushi_SCR_CCP_dom"/>
</dbReference>
<comment type="subcellular location">
    <subcellularLocation>
        <location evidence="3">Cell surface</location>
    </subcellularLocation>
    <subcellularLocation>
        <location evidence="4">Secreted</location>
    </subcellularLocation>
</comment>
<feature type="domain" description="Sushi" evidence="20">
    <location>
        <begin position="337"/>
        <end position="397"/>
    </location>
</feature>
<dbReference type="Gene3D" id="3.40.50.410">
    <property type="entry name" value="von Willebrand factor, type A domain"/>
    <property type="match status" value="1"/>
</dbReference>
<dbReference type="PROSITE" id="PS00134">
    <property type="entry name" value="TRYPSIN_HIS"/>
    <property type="match status" value="1"/>
</dbReference>
<name>A0ABD3XFV3_SINWO</name>
<dbReference type="GO" id="GO:0006508">
    <property type="term" value="P:proteolysis"/>
    <property type="evidence" value="ECO:0007669"/>
    <property type="project" value="UniProtKB-KW"/>
</dbReference>
<evidence type="ECO:0000256" key="2">
    <source>
        <dbReference type="ARBA" id="ARBA00001946"/>
    </source>
</evidence>
<keyword evidence="12" id="KW-0325">Glycoprotein</keyword>
<feature type="domain" description="VWFA" evidence="18">
    <location>
        <begin position="444"/>
        <end position="641"/>
    </location>
</feature>
<evidence type="ECO:0000256" key="10">
    <source>
        <dbReference type="ARBA" id="ARBA00022859"/>
    </source>
</evidence>
<dbReference type="InterPro" id="IPR001254">
    <property type="entry name" value="Trypsin_dom"/>
</dbReference>
<evidence type="ECO:0000256" key="9">
    <source>
        <dbReference type="ARBA" id="ARBA00022737"/>
    </source>
</evidence>
<evidence type="ECO:0000256" key="1">
    <source>
        <dbReference type="ARBA" id="ARBA00001936"/>
    </source>
</evidence>
<dbReference type="InterPro" id="IPR043504">
    <property type="entry name" value="Peptidase_S1_PA_chymotrypsin"/>
</dbReference>
<proteinExistence type="predicted"/>
<dbReference type="InterPro" id="IPR018114">
    <property type="entry name" value="TRYPSIN_HIS"/>
</dbReference>
<reference evidence="21 22" key="1">
    <citation type="submission" date="2024-11" db="EMBL/GenBank/DDBJ databases">
        <title>Chromosome-level genome assembly of the freshwater bivalve Anodonta woodiana.</title>
        <authorList>
            <person name="Chen X."/>
        </authorList>
    </citation>
    <scope>NUCLEOTIDE SEQUENCE [LARGE SCALE GENOMIC DNA]</scope>
    <source>
        <strain evidence="21">MN2024</strain>
        <tissue evidence="21">Gills</tissue>
    </source>
</reference>
<dbReference type="CDD" id="cd01450">
    <property type="entry name" value="vWFA_subfamily_ECM"/>
    <property type="match status" value="1"/>
</dbReference>
<keyword evidence="9" id="KW-0677">Repeat</keyword>
<organism evidence="21 22">
    <name type="scientific">Sinanodonta woodiana</name>
    <name type="common">Chinese pond mussel</name>
    <name type="synonym">Anodonta woodiana</name>
    <dbReference type="NCBI Taxonomy" id="1069815"/>
    <lineage>
        <taxon>Eukaryota</taxon>
        <taxon>Metazoa</taxon>
        <taxon>Spiralia</taxon>
        <taxon>Lophotrochozoa</taxon>
        <taxon>Mollusca</taxon>
        <taxon>Bivalvia</taxon>
        <taxon>Autobranchia</taxon>
        <taxon>Heteroconchia</taxon>
        <taxon>Palaeoheterodonta</taxon>
        <taxon>Unionida</taxon>
        <taxon>Unionoidea</taxon>
        <taxon>Unionidae</taxon>
        <taxon>Unioninae</taxon>
        <taxon>Sinanodonta</taxon>
    </lineage>
</organism>
<dbReference type="Pfam" id="PF00089">
    <property type="entry name" value="Trypsin"/>
    <property type="match status" value="1"/>
</dbReference>
<evidence type="ECO:0000256" key="13">
    <source>
        <dbReference type="ARBA" id="ARBA00029636"/>
    </source>
</evidence>
<gene>
    <name evidence="21" type="ORF">ACJMK2_025232</name>
</gene>
<dbReference type="PRINTS" id="PR00722">
    <property type="entry name" value="CHYMOTRYPSIN"/>
</dbReference>
<protein>
    <recommendedName>
        <fullName evidence="13">C3/C5 convertase</fullName>
    </recommendedName>
</protein>
<keyword evidence="16" id="KW-0175">Coiled coil</keyword>
<dbReference type="InterPro" id="IPR002035">
    <property type="entry name" value="VWF_A"/>
</dbReference>
<dbReference type="PROSITE" id="PS50240">
    <property type="entry name" value="TRYPSIN_DOM"/>
    <property type="match status" value="1"/>
</dbReference>
<accession>A0ABD3XFV3</accession>
<dbReference type="InterPro" id="IPR001314">
    <property type="entry name" value="Peptidase_S1A"/>
</dbReference>
<dbReference type="SMART" id="SM00020">
    <property type="entry name" value="Tryp_SPc"/>
    <property type="match status" value="1"/>
</dbReference>
<feature type="disulfide bond" evidence="14">
    <location>
        <begin position="339"/>
        <end position="382"/>
    </location>
</feature>
<dbReference type="PANTHER" id="PTHR46393">
    <property type="entry name" value="SUSHI DOMAIN-CONTAINING PROTEIN"/>
    <property type="match status" value="1"/>
</dbReference>
<evidence type="ECO:0000256" key="8">
    <source>
        <dbReference type="ARBA" id="ARBA00022729"/>
    </source>
</evidence>
<comment type="cofactor">
    <cofactor evidence="2">
        <name>Mg(2+)</name>
        <dbReference type="ChEBI" id="CHEBI:18420"/>
    </cofactor>
</comment>
<keyword evidence="6" id="KW-0399">Innate immunity</keyword>
<dbReference type="Gene3D" id="2.10.70.10">
    <property type="entry name" value="Complement Module, domain 1"/>
    <property type="match status" value="2"/>
</dbReference>
<evidence type="ECO:0000256" key="12">
    <source>
        <dbReference type="ARBA" id="ARBA00023180"/>
    </source>
</evidence>
<keyword evidence="15" id="KW-0720">Serine protease</keyword>
<dbReference type="PANTHER" id="PTHR46393:SF7">
    <property type="entry name" value="COMPLEMENT C2"/>
    <property type="match status" value="1"/>
</dbReference>
<feature type="coiled-coil region" evidence="16">
    <location>
        <begin position="407"/>
        <end position="434"/>
    </location>
</feature>
<comment type="cofactor">
    <cofactor evidence="1">
        <name>Mn(2+)</name>
        <dbReference type="ChEBI" id="CHEBI:29035"/>
    </cofactor>
</comment>
<keyword evidence="15" id="KW-0645">Protease</keyword>
<feature type="domain" description="Sushi" evidence="20">
    <location>
        <begin position="262"/>
        <end position="325"/>
    </location>
</feature>
<feature type="disulfide bond" evidence="14">
    <location>
        <begin position="203"/>
        <end position="246"/>
    </location>
</feature>
<feature type="domain" description="Peptidase S1" evidence="19">
    <location>
        <begin position="649"/>
        <end position="922"/>
    </location>
</feature>
<keyword evidence="22" id="KW-1185">Reference proteome</keyword>